<dbReference type="CDD" id="cd01650">
    <property type="entry name" value="RT_nLTR_like"/>
    <property type="match status" value="1"/>
</dbReference>
<name>A0AAW2KNP1_9LAMI</name>
<dbReference type="SUPFAM" id="SSF56672">
    <property type="entry name" value="DNA/RNA polymerases"/>
    <property type="match status" value="1"/>
</dbReference>
<dbReference type="EMBL" id="JACGWK010000043">
    <property type="protein sequence ID" value="KAL0307989.1"/>
    <property type="molecule type" value="Genomic_DNA"/>
</dbReference>
<gene>
    <name evidence="2" type="ORF">Sangu_3001200</name>
</gene>
<reference evidence="2" key="2">
    <citation type="journal article" date="2024" name="Plant">
        <title>Genomic evolution and insights into agronomic trait innovations of Sesamum species.</title>
        <authorList>
            <person name="Miao H."/>
            <person name="Wang L."/>
            <person name="Qu L."/>
            <person name="Liu H."/>
            <person name="Sun Y."/>
            <person name="Le M."/>
            <person name="Wang Q."/>
            <person name="Wei S."/>
            <person name="Zheng Y."/>
            <person name="Lin W."/>
            <person name="Duan Y."/>
            <person name="Cao H."/>
            <person name="Xiong S."/>
            <person name="Wang X."/>
            <person name="Wei L."/>
            <person name="Li C."/>
            <person name="Ma Q."/>
            <person name="Ju M."/>
            <person name="Zhao R."/>
            <person name="Li G."/>
            <person name="Mu C."/>
            <person name="Tian Q."/>
            <person name="Mei H."/>
            <person name="Zhang T."/>
            <person name="Gao T."/>
            <person name="Zhang H."/>
        </authorList>
    </citation>
    <scope>NUCLEOTIDE SEQUENCE</scope>
    <source>
        <strain evidence="2">G01</strain>
    </source>
</reference>
<evidence type="ECO:0000259" key="1">
    <source>
        <dbReference type="PROSITE" id="PS50878"/>
    </source>
</evidence>
<organism evidence="2">
    <name type="scientific">Sesamum angustifolium</name>
    <dbReference type="NCBI Taxonomy" id="2727405"/>
    <lineage>
        <taxon>Eukaryota</taxon>
        <taxon>Viridiplantae</taxon>
        <taxon>Streptophyta</taxon>
        <taxon>Embryophyta</taxon>
        <taxon>Tracheophyta</taxon>
        <taxon>Spermatophyta</taxon>
        <taxon>Magnoliopsida</taxon>
        <taxon>eudicotyledons</taxon>
        <taxon>Gunneridae</taxon>
        <taxon>Pentapetalae</taxon>
        <taxon>asterids</taxon>
        <taxon>lamiids</taxon>
        <taxon>Lamiales</taxon>
        <taxon>Pedaliaceae</taxon>
        <taxon>Sesamum</taxon>
    </lineage>
</organism>
<dbReference type="InterPro" id="IPR036691">
    <property type="entry name" value="Endo/exonu/phosph_ase_sf"/>
</dbReference>
<dbReference type="Pfam" id="PF03372">
    <property type="entry name" value="Exo_endo_phos"/>
    <property type="match status" value="1"/>
</dbReference>
<proteinExistence type="predicted"/>
<sequence length="779" mass="89564">MFLLFRIRFYKTGVGFRTTMDLGEGFGLAWLPSEVEVDILQVDNQFIHCKVTNRKEHTKCLITVLYGDYDLIPRRGLWRCIERLATEICDDPWLVTGDFNAVMDDSEVSGNAADTSQSMAEFRECITNTELLHLPFTGAPFTWHNCSEGERSLWKRLDRMLVNENWLAVWPLSKYLSSTPRTSDHAPLILQGEQGHKSAQMFRFENFMTKIPGFLSYVEDIWKHHIVGTAMYALTRKLKALKPILRRLRQQQGNLTQNVHMAEKFLTAAQTLNQEYQHDNVLILLEKCCRIVYCKAVALEIHMLKQRAKLSWIKGGDKCSKIFFRKINAKRATQRQLFGGTRRANQVDLSHLQPFAKNIIQDSEAELLNSPIQRQEIKDALFDINEDSAPGPDGFSSGFFKSAWAIVKDDFCSAVNEFFDHSRMLKQLNTTLLVLVPKVNMPIKVADFRPISCCNVIYKVISKIMVKRMQLVLDKLIDSTQNAFVPGRSISTNVLLAQELLSGYNQKKLPPRCTIKVDLQKAYDMVDWEYLLAVLRLFGFPGKFISWVECITTASFSISLNGETHGFFNSGRGLRQGDPISPYLFVLIMESFHLLIRSKITAEPNFHYHWRCKELSIVNLCFADDLLLFCRADPHSVSVLKGGVVKVIEKSFRDFLWKGTGNYKVAWDNICQPITHGGLGIRNVKTMNQALMAKHIWLIATNQRESIWVAWVKYYRLKHTIWSYNGSEGSWCWTKILKLRNKVRKGFEFQVGDGKSIKLWLDPWLIDVLWLPNFLAALG</sequence>
<dbReference type="PANTHER" id="PTHR46890:SF48">
    <property type="entry name" value="RNA-DIRECTED DNA POLYMERASE"/>
    <property type="match status" value="1"/>
</dbReference>
<evidence type="ECO:0000313" key="2">
    <source>
        <dbReference type="EMBL" id="KAL0307989.1"/>
    </source>
</evidence>
<dbReference type="SUPFAM" id="SSF56219">
    <property type="entry name" value="DNase I-like"/>
    <property type="match status" value="1"/>
</dbReference>
<dbReference type="InterPro" id="IPR005135">
    <property type="entry name" value="Endo/exonuclease/phosphatase"/>
</dbReference>
<comment type="caution">
    <text evidence="2">The sequence shown here is derived from an EMBL/GenBank/DDBJ whole genome shotgun (WGS) entry which is preliminary data.</text>
</comment>
<dbReference type="Pfam" id="PF00078">
    <property type="entry name" value="RVT_1"/>
    <property type="match status" value="1"/>
</dbReference>
<dbReference type="GO" id="GO:0003824">
    <property type="term" value="F:catalytic activity"/>
    <property type="evidence" value="ECO:0007669"/>
    <property type="project" value="InterPro"/>
</dbReference>
<dbReference type="Gene3D" id="3.60.10.10">
    <property type="entry name" value="Endonuclease/exonuclease/phosphatase"/>
    <property type="match status" value="1"/>
</dbReference>
<feature type="domain" description="Reverse transcriptase" evidence="1">
    <location>
        <begin position="417"/>
        <end position="713"/>
    </location>
</feature>
<dbReference type="PANTHER" id="PTHR46890">
    <property type="entry name" value="NON-LTR RETROLELEMENT REVERSE TRANSCRIPTASE-LIKE PROTEIN-RELATED"/>
    <property type="match status" value="1"/>
</dbReference>
<dbReference type="InterPro" id="IPR000477">
    <property type="entry name" value="RT_dom"/>
</dbReference>
<reference evidence="2" key="1">
    <citation type="submission" date="2020-06" db="EMBL/GenBank/DDBJ databases">
        <authorList>
            <person name="Li T."/>
            <person name="Hu X."/>
            <person name="Zhang T."/>
            <person name="Song X."/>
            <person name="Zhang H."/>
            <person name="Dai N."/>
            <person name="Sheng W."/>
            <person name="Hou X."/>
            <person name="Wei L."/>
        </authorList>
    </citation>
    <scope>NUCLEOTIDE SEQUENCE</scope>
    <source>
        <strain evidence="2">G01</strain>
        <tissue evidence="2">Leaf</tissue>
    </source>
</reference>
<dbReference type="InterPro" id="IPR052343">
    <property type="entry name" value="Retrotransposon-Effector_Assoc"/>
</dbReference>
<dbReference type="AlphaFoldDB" id="A0AAW2KNP1"/>
<dbReference type="InterPro" id="IPR043502">
    <property type="entry name" value="DNA/RNA_pol_sf"/>
</dbReference>
<dbReference type="PROSITE" id="PS50878">
    <property type="entry name" value="RT_POL"/>
    <property type="match status" value="1"/>
</dbReference>
<accession>A0AAW2KNP1</accession>
<protein>
    <recommendedName>
        <fullName evidence="1">Reverse transcriptase domain-containing protein</fullName>
    </recommendedName>
</protein>